<evidence type="ECO:0000256" key="1">
    <source>
        <dbReference type="ARBA" id="ARBA00023015"/>
    </source>
</evidence>
<dbReference type="SMART" id="SM00345">
    <property type="entry name" value="HTH_GNTR"/>
    <property type="match status" value="1"/>
</dbReference>
<dbReference type="GO" id="GO:0003700">
    <property type="term" value="F:DNA-binding transcription factor activity"/>
    <property type="evidence" value="ECO:0007669"/>
    <property type="project" value="InterPro"/>
</dbReference>
<name>A0A371AZ42_9FIRM</name>
<dbReference type="OrthoDB" id="9801546at2"/>
<dbReference type="InterPro" id="IPR036388">
    <property type="entry name" value="WH-like_DNA-bd_sf"/>
</dbReference>
<feature type="domain" description="HTH gntR-type" evidence="4">
    <location>
        <begin position="9"/>
        <end position="77"/>
    </location>
</feature>
<dbReference type="Proteomes" id="UP000255036">
    <property type="component" value="Unassembled WGS sequence"/>
</dbReference>
<dbReference type="Pfam" id="PF00392">
    <property type="entry name" value="GntR"/>
    <property type="match status" value="1"/>
</dbReference>
<dbReference type="PROSITE" id="PS50949">
    <property type="entry name" value="HTH_GNTR"/>
    <property type="match status" value="1"/>
</dbReference>
<accession>A0A371AZ42</accession>
<gene>
    <name evidence="5" type="ORF">DWV06_03125</name>
</gene>
<keyword evidence="3" id="KW-0804">Transcription</keyword>
<reference evidence="5 6" key="1">
    <citation type="submission" date="2018-07" db="EMBL/GenBank/DDBJ databases">
        <title>Anaerosacharophilus polymeroproducens gen. nov. sp. nov., an anaerobic bacterium isolated from salt field.</title>
        <authorList>
            <person name="Kim W."/>
            <person name="Yang S.-H."/>
            <person name="Oh J."/>
            <person name="Lee J.-H."/>
            <person name="Kwon K.K."/>
        </authorList>
    </citation>
    <scope>NUCLEOTIDE SEQUENCE [LARGE SCALE GENOMIC DNA]</scope>
    <source>
        <strain evidence="5 6">MCWD5</strain>
    </source>
</reference>
<evidence type="ECO:0000259" key="4">
    <source>
        <dbReference type="PROSITE" id="PS50949"/>
    </source>
</evidence>
<keyword evidence="1" id="KW-0805">Transcription regulation</keyword>
<dbReference type="AlphaFoldDB" id="A0A371AZ42"/>
<dbReference type="EMBL" id="QRCT01000012">
    <property type="protein sequence ID" value="RDU24750.1"/>
    <property type="molecule type" value="Genomic_DNA"/>
</dbReference>
<evidence type="ECO:0000313" key="6">
    <source>
        <dbReference type="Proteomes" id="UP000255036"/>
    </source>
</evidence>
<sequence>MQINYRDSRPIYEQVKEELRKLIITRSIKENEKLPSVREFASSLAINPNTIQRAYRELEAEGYIYTIAGKGTFAAPKADFSIHFHTDLMKQFEQVTLKLLYLGEKKVNLIHKINELSERSEQHDTGE</sequence>
<proteinExistence type="predicted"/>
<dbReference type="Gene3D" id="1.10.10.10">
    <property type="entry name" value="Winged helix-like DNA-binding domain superfamily/Winged helix DNA-binding domain"/>
    <property type="match status" value="1"/>
</dbReference>
<evidence type="ECO:0000256" key="3">
    <source>
        <dbReference type="ARBA" id="ARBA00023163"/>
    </source>
</evidence>
<keyword evidence="6" id="KW-1185">Reference proteome</keyword>
<dbReference type="PANTHER" id="PTHR38445">
    <property type="entry name" value="HTH-TYPE TRANSCRIPTIONAL REPRESSOR YTRA"/>
    <property type="match status" value="1"/>
</dbReference>
<dbReference type="PANTHER" id="PTHR38445:SF9">
    <property type="entry name" value="HTH-TYPE TRANSCRIPTIONAL REPRESSOR YTRA"/>
    <property type="match status" value="1"/>
</dbReference>
<evidence type="ECO:0000256" key="2">
    <source>
        <dbReference type="ARBA" id="ARBA00023125"/>
    </source>
</evidence>
<dbReference type="InterPro" id="IPR000524">
    <property type="entry name" value="Tscrpt_reg_HTH_GntR"/>
</dbReference>
<evidence type="ECO:0000313" key="5">
    <source>
        <dbReference type="EMBL" id="RDU24750.1"/>
    </source>
</evidence>
<organism evidence="5 6">
    <name type="scientific">Anaerosacchariphilus polymeriproducens</name>
    <dbReference type="NCBI Taxonomy" id="1812858"/>
    <lineage>
        <taxon>Bacteria</taxon>
        <taxon>Bacillati</taxon>
        <taxon>Bacillota</taxon>
        <taxon>Clostridia</taxon>
        <taxon>Lachnospirales</taxon>
        <taxon>Lachnospiraceae</taxon>
        <taxon>Anaerosacchariphilus</taxon>
    </lineage>
</organism>
<dbReference type="InterPro" id="IPR036390">
    <property type="entry name" value="WH_DNA-bd_sf"/>
</dbReference>
<comment type="caution">
    <text evidence="5">The sequence shown here is derived from an EMBL/GenBank/DDBJ whole genome shotgun (WGS) entry which is preliminary data.</text>
</comment>
<dbReference type="GO" id="GO:0003677">
    <property type="term" value="F:DNA binding"/>
    <property type="evidence" value="ECO:0007669"/>
    <property type="project" value="UniProtKB-KW"/>
</dbReference>
<dbReference type="SUPFAM" id="SSF46785">
    <property type="entry name" value="Winged helix' DNA-binding domain"/>
    <property type="match status" value="1"/>
</dbReference>
<protein>
    <submittedName>
        <fullName evidence="5">GntR family transcriptional regulator</fullName>
    </submittedName>
</protein>
<keyword evidence="2" id="KW-0238">DNA-binding</keyword>
<dbReference type="CDD" id="cd07377">
    <property type="entry name" value="WHTH_GntR"/>
    <property type="match status" value="1"/>
</dbReference>